<sequence>MCWVPRRRQRDRENAVPRYQYVVLTNPVDGREGEFHRWYTETHLHDALRVPGFSSAQLFKIADGAQRAEPPYPWTYCALYDLETDDLQSVVDALAARYNTADMVISTALHPQRLGLIFEAVTGRLEAAV</sequence>
<reference evidence="1 2" key="1">
    <citation type="submission" date="2018-10" db="EMBL/GenBank/DDBJ databases">
        <title>Isolation from cow dung.</title>
        <authorList>
            <person name="Ling L."/>
        </authorList>
    </citation>
    <scope>NUCLEOTIDE SEQUENCE [LARGE SCALE GENOMIC DNA]</scope>
    <source>
        <strain evidence="1 2">NEAU-LL90</strain>
    </source>
</reference>
<dbReference type="OrthoDB" id="3481501at2"/>
<evidence type="ECO:0000313" key="2">
    <source>
        <dbReference type="Proteomes" id="UP000279275"/>
    </source>
</evidence>
<proteinExistence type="predicted"/>
<keyword evidence="2" id="KW-1185">Reference proteome</keyword>
<accession>A0A3M2KWK4</accession>
<dbReference type="Gene3D" id="3.30.70.100">
    <property type="match status" value="1"/>
</dbReference>
<organism evidence="1 2">
    <name type="scientific">Nocardia stercoris</name>
    <dbReference type="NCBI Taxonomy" id="2483361"/>
    <lineage>
        <taxon>Bacteria</taxon>
        <taxon>Bacillati</taxon>
        <taxon>Actinomycetota</taxon>
        <taxon>Actinomycetes</taxon>
        <taxon>Mycobacteriales</taxon>
        <taxon>Nocardiaceae</taxon>
        <taxon>Nocardia</taxon>
    </lineage>
</organism>
<name>A0A3M2KWK4_9NOCA</name>
<dbReference type="AlphaFoldDB" id="A0A3M2KWK4"/>
<gene>
    <name evidence="1" type="ORF">EBN03_28610</name>
</gene>
<dbReference type="InterPro" id="IPR011008">
    <property type="entry name" value="Dimeric_a/b-barrel"/>
</dbReference>
<evidence type="ECO:0008006" key="3">
    <source>
        <dbReference type="Google" id="ProtNLM"/>
    </source>
</evidence>
<dbReference type="SUPFAM" id="SSF54909">
    <property type="entry name" value="Dimeric alpha+beta barrel"/>
    <property type="match status" value="1"/>
</dbReference>
<dbReference type="EMBL" id="RFFH01000018">
    <property type="protein sequence ID" value="RMI28840.1"/>
    <property type="molecule type" value="Genomic_DNA"/>
</dbReference>
<comment type="caution">
    <text evidence="1">The sequence shown here is derived from an EMBL/GenBank/DDBJ whole genome shotgun (WGS) entry which is preliminary data.</text>
</comment>
<dbReference type="Proteomes" id="UP000279275">
    <property type="component" value="Unassembled WGS sequence"/>
</dbReference>
<protein>
    <recommendedName>
        <fullName evidence="3">EthD family reductase</fullName>
    </recommendedName>
</protein>
<evidence type="ECO:0000313" key="1">
    <source>
        <dbReference type="EMBL" id="RMI28840.1"/>
    </source>
</evidence>